<dbReference type="EMBL" id="CABVLU010000005">
    <property type="protein sequence ID" value="VVT57877.1"/>
    <property type="molecule type" value="Genomic_DNA"/>
</dbReference>
<organism evidence="2 3">
    <name type="scientific">Magnusiomyces paraingens</name>
    <dbReference type="NCBI Taxonomy" id="2606893"/>
    <lineage>
        <taxon>Eukaryota</taxon>
        <taxon>Fungi</taxon>
        <taxon>Dikarya</taxon>
        <taxon>Ascomycota</taxon>
        <taxon>Saccharomycotina</taxon>
        <taxon>Dipodascomycetes</taxon>
        <taxon>Dipodascales</taxon>
        <taxon>Dipodascaceae</taxon>
        <taxon>Magnusiomyces</taxon>
    </lineage>
</organism>
<accession>A0A5E8C2F7</accession>
<dbReference type="InterPro" id="IPR052577">
    <property type="entry name" value="VWA7"/>
</dbReference>
<reference evidence="2 3" key="1">
    <citation type="submission" date="2019-09" db="EMBL/GenBank/DDBJ databases">
        <authorList>
            <person name="Brejova B."/>
        </authorList>
    </citation>
    <scope>NUCLEOTIDE SEQUENCE [LARGE SCALE GENOMIC DNA]</scope>
</reference>
<dbReference type="AlphaFoldDB" id="A0A5E8C2F7"/>
<dbReference type="OrthoDB" id="2506204at2759"/>
<feature type="signal peptide" evidence="1">
    <location>
        <begin position="1"/>
        <end position="19"/>
    </location>
</feature>
<sequence>MNAATLIFFLVISALLAQAFNSGSIPGTSAIQGQNFRHGDLENSLQTVDLSLRDGSRLARLLRTTNKLSDLDVKRIYFGNWLRDYNQAVDVGALRVGINPEVLRVAVGTLAYAEFGYATGEFEVTSDRLGVYRPEEHIDNPEGYGEGLDARILDKRLRGPVSEAEIAVDPETGMKNYIANENGGWTTSAEFVRKSLLASIESGKKATQNMDSNALYEAERLLGQALHTLEDFAAHSNYCELVLIDMNHTNVFPHVGNHTRINLKGKSGVYPLVTGSFGASDFIHSFLGLAQDSLDQSAPSLQTLETGLKASIGAGKYSADSLKWYLGMLPSSTQTLIQSNIAGLVSDMNISTASKPSSPAEVVKQAVDQFIKIFQTPPSNPASNSPPSINKTLSNITPAFKFQDSVMKAVDESLDKSSPMVLSVYQNLSNAFSMFVLSLMQPVMIPLVQSLKKSLLDASLQFAESDPAQWTVWRNASSTTPTHSQLSKDHFGIHLNEPAGQVALAVVNQIAPKVIKAWDDDGISAEDAAKKIVKEALEVFHHPVLAKTDLQLKMRAVMENWVSGLGSNVDKVMATLTSCSVRNGHNHLDNPGFAEGNVNCA</sequence>
<keyword evidence="3" id="KW-1185">Reference proteome</keyword>
<dbReference type="PANTHER" id="PTHR14905:SF7">
    <property type="entry name" value="VON WILLEBRAND FACTOR A DOMAIN-CONTAINING PROTEIN 7"/>
    <property type="match status" value="1"/>
</dbReference>
<dbReference type="Pfam" id="PF07217">
    <property type="entry name" value="Het-C"/>
    <property type="match status" value="1"/>
</dbReference>
<gene>
    <name evidence="2" type="ORF">SAPINGB_P005920</name>
</gene>
<evidence type="ECO:0000256" key="1">
    <source>
        <dbReference type="SAM" id="SignalP"/>
    </source>
</evidence>
<feature type="chain" id="PRO_5022905402" evidence="1">
    <location>
        <begin position="20"/>
        <end position="601"/>
    </location>
</feature>
<keyword evidence="1" id="KW-0732">Signal</keyword>
<proteinExistence type="predicted"/>
<name>A0A5E8C2F7_9ASCO</name>
<dbReference type="InterPro" id="IPR010816">
    <property type="entry name" value="Het-C"/>
</dbReference>
<dbReference type="RefSeq" id="XP_031856525.1">
    <property type="nucleotide sequence ID" value="XM_032000634.1"/>
</dbReference>
<protein>
    <submittedName>
        <fullName evidence="2">Uncharacterized protein</fullName>
    </submittedName>
</protein>
<dbReference type="GeneID" id="43584734"/>
<dbReference type="PANTHER" id="PTHR14905">
    <property type="entry name" value="NG37"/>
    <property type="match status" value="1"/>
</dbReference>
<evidence type="ECO:0000313" key="3">
    <source>
        <dbReference type="Proteomes" id="UP000398389"/>
    </source>
</evidence>
<evidence type="ECO:0000313" key="2">
    <source>
        <dbReference type="EMBL" id="VVT57877.1"/>
    </source>
</evidence>
<dbReference type="Proteomes" id="UP000398389">
    <property type="component" value="Unassembled WGS sequence"/>
</dbReference>